<reference evidence="2" key="1">
    <citation type="submission" date="2021-01" db="EMBL/GenBank/DDBJ databases">
        <authorList>
            <person name="Corre E."/>
            <person name="Pelletier E."/>
            <person name="Niang G."/>
            <person name="Scheremetjew M."/>
            <person name="Finn R."/>
            <person name="Kale V."/>
            <person name="Holt S."/>
            <person name="Cochrane G."/>
            <person name="Meng A."/>
            <person name="Brown T."/>
            <person name="Cohen L."/>
        </authorList>
    </citation>
    <scope>NUCLEOTIDE SEQUENCE</scope>
    <source>
        <strain evidence="2">CCMP1594</strain>
    </source>
</reference>
<evidence type="ECO:0000313" key="2">
    <source>
        <dbReference type="EMBL" id="CAE0809895.1"/>
    </source>
</evidence>
<accession>A0A7S4FRH0</accession>
<proteinExistence type="predicted"/>
<feature type="compositionally biased region" description="Polar residues" evidence="1">
    <location>
        <begin position="54"/>
        <end position="69"/>
    </location>
</feature>
<evidence type="ECO:0000256" key="1">
    <source>
        <dbReference type="SAM" id="MobiDB-lite"/>
    </source>
</evidence>
<name>A0A7S4FRH0_9EUGL</name>
<gene>
    <name evidence="2" type="ORF">EGYM00163_LOCUS21029</name>
</gene>
<dbReference type="EMBL" id="HBJA01059417">
    <property type="protein sequence ID" value="CAE0809895.1"/>
    <property type="molecule type" value="Transcribed_RNA"/>
</dbReference>
<feature type="region of interest" description="Disordered" evidence="1">
    <location>
        <begin position="46"/>
        <end position="74"/>
    </location>
</feature>
<organism evidence="2">
    <name type="scientific">Eutreptiella gymnastica</name>
    <dbReference type="NCBI Taxonomy" id="73025"/>
    <lineage>
        <taxon>Eukaryota</taxon>
        <taxon>Discoba</taxon>
        <taxon>Euglenozoa</taxon>
        <taxon>Euglenida</taxon>
        <taxon>Spirocuta</taxon>
        <taxon>Euglenophyceae</taxon>
        <taxon>Eutreptiales</taxon>
        <taxon>Eutreptiaceae</taxon>
        <taxon>Eutreptiella</taxon>
    </lineage>
</organism>
<protein>
    <submittedName>
        <fullName evidence="2">Uncharacterized protein</fullName>
    </submittedName>
</protein>
<dbReference type="AlphaFoldDB" id="A0A7S4FRH0"/>
<sequence length="128" mass="13838">MLLVTTKKRPSIGALTVALSSPVLNRELRTPQLRWGIPYSECSAAPPPDDHNVTSEGSLACSSEGTPSQAHACPCDPLPSHESFLRHNTLPESHELLLAAMYSDQVGISFPNRQHCVKKHGIIAFNVG</sequence>